<evidence type="ECO:0000313" key="2">
    <source>
        <dbReference type="EMBL" id="CAF5031201.1"/>
    </source>
</evidence>
<protein>
    <recommendedName>
        <fullName evidence="1">Phosphofurin acidic cluster sorting protein 1/2 C-terminal domain-containing protein</fullName>
    </recommendedName>
</protein>
<proteinExistence type="predicted"/>
<dbReference type="GO" id="GO:0072659">
    <property type="term" value="P:protein localization to plasma membrane"/>
    <property type="evidence" value="ECO:0007669"/>
    <property type="project" value="TreeGrafter"/>
</dbReference>
<name>A0A8S3DT51_9BILA</name>
<reference evidence="2" key="1">
    <citation type="submission" date="2021-02" db="EMBL/GenBank/DDBJ databases">
        <authorList>
            <person name="Nowell W R."/>
        </authorList>
    </citation>
    <scope>NUCLEOTIDE SEQUENCE</scope>
</reference>
<feature type="domain" description="Phosphofurin acidic cluster sorting protein 1/2 C-terminal" evidence="1">
    <location>
        <begin position="3"/>
        <end position="91"/>
    </location>
</feature>
<dbReference type="PANTHER" id="PTHR13280">
    <property type="entry name" value="PHOSPHOFURIN ACIDIC CLUSTER SORTING PROTEIN"/>
    <property type="match status" value="1"/>
</dbReference>
<dbReference type="PANTHER" id="PTHR13280:SF17">
    <property type="entry name" value="KRUEPPEL TARGET AT 95D, ISOFORM A"/>
    <property type="match status" value="1"/>
</dbReference>
<dbReference type="EMBL" id="CAJOBJ010220078">
    <property type="protein sequence ID" value="CAF5031201.1"/>
    <property type="molecule type" value="Genomic_DNA"/>
</dbReference>
<dbReference type="Pfam" id="PF10254">
    <property type="entry name" value="Pacs-1"/>
    <property type="match status" value="1"/>
</dbReference>
<accession>A0A8S3DT51</accession>
<dbReference type="AlphaFoldDB" id="A0A8S3DT51"/>
<evidence type="ECO:0000313" key="3">
    <source>
        <dbReference type="Proteomes" id="UP000681720"/>
    </source>
</evidence>
<dbReference type="Proteomes" id="UP000681720">
    <property type="component" value="Unassembled WGS sequence"/>
</dbReference>
<dbReference type="InterPro" id="IPR019381">
    <property type="entry name" value="PACS1/2_C"/>
</dbReference>
<organism evidence="2 3">
    <name type="scientific">Rotaria magnacalcarata</name>
    <dbReference type="NCBI Taxonomy" id="392030"/>
    <lineage>
        <taxon>Eukaryota</taxon>
        <taxon>Metazoa</taxon>
        <taxon>Spiralia</taxon>
        <taxon>Gnathifera</taxon>
        <taxon>Rotifera</taxon>
        <taxon>Eurotatoria</taxon>
        <taxon>Bdelloidea</taxon>
        <taxon>Philodinida</taxon>
        <taxon>Philodinidae</taxon>
        <taxon>Rotaria</taxon>
    </lineage>
</organism>
<comment type="caution">
    <text evidence="2">The sequence shown here is derived from an EMBL/GenBank/DDBJ whole genome shotgun (WGS) entry which is preliminary data.</text>
</comment>
<evidence type="ECO:0000259" key="1">
    <source>
        <dbReference type="Pfam" id="PF10254"/>
    </source>
</evidence>
<sequence>MSPSLTMTYVTSEKKQKMMKFGKKLKDLQSTKMIEPQAITGINRLVCTSKSHNVELKVNVDGQEWDNVKFFQISSQWHTHIKHFPLALFSDTRNT</sequence>
<gene>
    <name evidence="2" type="ORF">GIL414_LOCUS58908</name>
</gene>